<accession>A0A843WSZ2</accession>
<sequence>MYPQQSGLLMPRFTRLYGQFNLDILVRRGPLVQKRFSRFRGEKKGDFQRLDPAMASRFRRSTQTREDEQRREEKGSCFSSSSLGAWPWWSVHHGEV</sequence>
<comment type="caution">
    <text evidence="2">The sequence shown here is derived from an EMBL/GenBank/DDBJ whole genome shotgun (WGS) entry which is preliminary data.</text>
</comment>
<evidence type="ECO:0000256" key="1">
    <source>
        <dbReference type="SAM" id="MobiDB-lite"/>
    </source>
</evidence>
<protein>
    <submittedName>
        <fullName evidence="2">Uncharacterized protein</fullName>
    </submittedName>
</protein>
<feature type="region of interest" description="Disordered" evidence="1">
    <location>
        <begin position="51"/>
        <end position="84"/>
    </location>
</feature>
<keyword evidence="3" id="KW-1185">Reference proteome</keyword>
<reference evidence="2" key="1">
    <citation type="submission" date="2017-07" db="EMBL/GenBank/DDBJ databases">
        <title>Taro Niue Genome Assembly and Annotation.</title>
        <authorList>
            <person name="Atibalentja N."/>
            <person name="Keating K."/>
            <person name="Fields C.J."/>
        </authorList>
    </citation>
    <scope>NUCLEOTIDE SEQUENCE</scope>
    <source>
        <strain evidence="2">Niue_2</strain>
        <tissue evidence="2">Leaf</tissue>
    </source>
</reference>
<evidence type="ECO:0000313" key="2">
    <source>
        <dbReference type="EMBL" id="MQM07575.1"/>
    </source>
</evidence>
<evidence type="ECO:0000313" key="3">
    <source>
        <dbReference type="Proteomes" id="UP000652761"/>
    </source>
</evidence>
<feature type="compositionally biased region" description="Basic and acidic residues" evidence="1">
    <location>
        <begin position="63"/>
        <end position="75"/>
    </location>
</feature>
<dbReference type="Proteomes" id="UP000652761">
    <property type="component" value="Unassembled WGS sequence"/>
</dbReference>
<gene>
    <name evidence="2" type="ORF">Taro_040416</name>
</gene>
<organism evidence="2 3">
    <name type="scientific">Colocasia esculenta</name>
    <name type="common">Wild taro</name>
    <name type="synonym">Arum esculentum</name>
    <dbReference type="NCBI Taxonomy" id="4460"/>
    <lineage>
        <taxon>Eukaryota</taxon>
        <taxon>Viridiplantae</taxon>
        <taxon>Streptophyta</taxon>
        <taxon>Embryophyta</taxon>
        <taxon>Tracheophyta</taxon>
        <taxon>Spermatophyta</taxon>
        <taxon>Magnoliopsida</taxon>
        <taxon>Liliopsida</taxon>
        <taxon>Araceae</taxon>
        <taxon>Aroideae</taxon>
        <taxon>Colocasieae</taxon>
        <taxon>Colocasia</taxon>
    </lineage>
</organism>
<dbReference type="EMBL" id="NMUH01003901">
    <property type="protein sequence ID" value="MQM07575.1"/>
    <property type="molecule type" value="Genomic_DNA"/>
</dbReference>
<name>A0A843WSZ2_COLES</name>
<proteinExistence type="predicted"/>
<dbReference type="AlphaFoldDB" id="A0A843WSZ2"/>